<dbReference type="EMBL" id="JARYZI010000006">
    <property type="protein sequence ID" value="MDH8678649.1"/>
    <property type="molecule type" value="Genomic_DNA"/>
</dbReference>
<evidence type="ECO:0000256" key="1">
    <source>
        <dbReference type="ARBA" id="ARBA00023125"/>
    </source>
</evidence>
<evidence type="ECO:0000313" key="4">
    <source>
        <dbReference type="Proteomes" id="UP001158045"/>
    </source>
</evidence>
<evidence type="ECO:0000259" key="2">
    <source>
        <dbReference type="PROSITE" id="PS50943"/>
    </source>
</evidence>
<reference evidence="3 4" key="1">
    <citation type="submission" date="2023-04" db="EMBL/GenBank/DDBJ databases">
        <title>Fusibacter bizertensis strain WBS, isolated from littoral bottom sediments of the Arctic seas - biochemical and genomic analysis.</title>
        <authorList>
            <person name="Brioukhanov A.L."/>
        </authorList>
    </citation>
    <scope>NUCLEOTIDE SEQUENCE [LARGE SCALE GENOMIC DNA]</scope>
    <source>
        <strain evidence="3 4">WBS</strain>
    </source>
</reference>
<dbReference type="InterPro" id="IPR010982">
    <property type="entry name" value="Lambda_DNA-bd_dom_sf"/>
</dbReference>
<dbReference type="PROSITE" id="PS50943">
    <property type="entry name" value="HTH_CROC1"/>
    <property type="match status" value="1"/>
</dbReference>
<dbReference type="CDD" id="cd00093">
    <property type="entry name" value="HTH_XRE"/>
    <property type="match status" value="1"/>
</dbReference>
<proteinExistence type="predicted"/>
<comment type="caution">
    <text evidence="3">The sequence shown here is derived from an EMBL/GenBank/DDBJ whole genome shotgun (WGS) entry which is preliminary data.</text>
</comment>
<dbReference type="Gene3D" id="1.10.260.40">
    <property type="entry name" value="lambda repressor-like DNA-binding domains"/>
    <property type="match status" value="1"/>
</dbReference>
<gene>
    <name evidence="3" type="ORF">QE109_10850</name>
</gene>
<sequence length="154" mass="17568">MEVIKIRNNTQSNLKAYRKMLGMTLEDVANVIGVNKTTIQRYESGSIPNIPIETVKALSRLYNVSTNELLEIPPSKTQKDLFIRFIKTLDFKCIHLNSKNAFTAISSESLSNTSIRIQTPYGDDYEVSEDDLINLKASLQDYLSFQLFKLNKNK</sequence>
<accession>A0ABT6NDY9</accession>
<protein>
    <submittedName>
        <fullName evidence="3">Helix-turn-helix transcriptional regulator</fullName>
    </submittedName>
</protein>
<keyword evidence="4" id="KW-1185">Reference proteome</keyword>
<dbReference type="RefSeq" id="WP_281094500.1">
    <property type="nucleotide sequence ID" value="NZ_JARYZI010000006.1"/>
</dbReference>
<dbReference type="SMART" id="SM00530">
    <property type="entry name" value="HTH_XRE"/>
    <property type="match status" value="1"/>
</dbReference>
<evidence type="ECO:0000313" key="3">
    <source>
        <dbReference type="EMBL" id="MDH8678649.1"/>
    </source>
</evidence>
<name>A0ABT6NDY9_9FIRM</name>
<dbReference type="Proteomes" id="UP001158045">
    <property type="component" value="Unassembled WGS sequence"/>
</dbReference>
<feature type="domain" description="HTH cro/C1-type" evidence="2">
    <location>
        <begin position="14"/>
        <end position="69"/>
    </location>
</feature>
<dbReference type="InterPro" id="IPR001387">
    <property type="entry name" value="Cro/C1-type_HTH"/>
</dbReference>
<dbReference type="Pfam" id="PF01381">
    <property type="entry name" value="HTH_3"/>
    <property type="match status" value="1"/>
</dbReference>
<organism evidence="3 4">
    <name type="scientific">Fusibacter bizertensis</name>
    <dbReference type="NCBI Taxonomy" id="1488331"/>
    <lineage>
        <taxon>Bacteria</taxon>
        <taxon>Bacillati</taxon>
        <taxon>Bacillota</taxon>
        <taxon>Clostridia</taxon>
        <taxon>Eubacteriales</taxon>
        <taxon>Eubacteriales Family XII. Incertae Sedis</taxon>
        <taxon>Fusibacter</taxon>
    </lineage>
</organism>
<keyword evidence="1" id="KW-0238">DNA-binding</keyword>
<dbReference type="PANTHER" id="PTHR46558:SF11">
    <property type="entry name" value="HTH-TYPE TRANSCRIPTIONAL REGULATOR XRE"/>
    <property type="match status" value="1"/>
</dbReference>
<dbReference type="SUPFAM" id="SSF47413">
    <property type="entry name" value="lambda repressor-like DNA-binding domains"/>
    <property type="match status" value="1"/>
</dbReference>
<dbReference type="PANTHER" id="PTHR46558">
    <property type="entry name" value="TRACRIPTIONAL REGULATORY PROTEIN-RELATED-RELATED"/>
    <property type="match status" value="1"/>
</dbReference>